<dbReference type="InterPro" id="IPR036388">
    <property type="entry name" value="WH-like_DNA-bd_sf"/>
</dbReference>
<sequence length="373" mass="41200">MRDPVSAVPELLNDLYEQVSEPTDWPGFLSKFANAFRSDTATIRLTDMQDPVVYQSYVSGFRSRINDYYESEAVNRDPFKEPLANTPLGAVLTSHNIMSDRAFERTDHYQYVFRPNGNFYAMGTQFERNNGAGLHVGVHRPWQSGPYTGEEARVLELIAPHLRRVTRLTQLMTTLNEALAQANQALNQLPFGVWHMDAGLRIQWINTSAEEALAAHTYGLGLSGNRLLADTGSAIKAMAQRLTDNLSPCETLKLNQARSCLVMTPSRPVGADAYLGAPGQPGILCFLLDACRPSTLNLDQLTTLYQLTHAECRLACLLVSGLDVAEASAALQISPHTGRTQLKSIMHKTGTNRQASLQRKLLLGADMLRNPNA</sequence>
<dbReference type="SUPFAM" id="SSF55785">
    <property type="entry name" value="PYP-like sensor domain (PAS domain)"/>
    <property type="match status" value="1"/>
</dbReference>
<comment type="caution">
    <text evidence="2">The sequence shown here is derived from an EMBL/GenBank/DDBJ whole genome shotgun (WGS) entry which is preliminary data.</text>
</comment>
<dbReference type="InterPro" id="IPR035965">
    <property type="entry name" value="PAS-like_dom_sf"/>
</dbReference>
<dbReference type="GO" id="GO:0006355">
    <property type="term" value="P:regulation of DNA-templated transcription"/>
    <property type="evidence" value="ECO:0007669"/>
    <property type="project" value="InterPro"/>
</dbReference>
<gene>
    <name evidence="2" type="ORF">BEE62_03680</name>
</gene>
<proteinExistence type="predicted"/>
<dbReference type="GO" id="GO:0003677">
    <property type="term" value="F:DNA binding"/>
    <property type="evidence" value="ECO:0007669"/>
    <property type="project" value="InterPro"/>
</dbReference>
<reference evidence="2" key="1">
    <citation type="submission" date="2016-11" db="EMBL/GenBank/DDBJ databases">
        <title>Draft Genome Sequence of Marinobacter hydrocarbonoclasticus strain STW2, a polyaromatic aromatic hydrocarbon degrading and denitrifying bacterium from rhizosphere of Seagrass Enhalus acodoides.</title>
        <authorList>
            <person name="Ling J."/>
            <person name="Dong J."/>
        </authorList>
    </citation>
    <scope>NUCLEOTIDE SEQUENCE [LARGE SCALE GENOMIC DNA]</scope>
    <source>
        <strain evidence="2">STW2</strain>
    </source>
</reference>
<dbReference type="SMART" id="SM00421">
    <property type="entry name" value="HTH_LUXR"/>
    <property type="match status" value="1"/>
</dbReference>
<accession>A0A1M2UV97</accession>
<dbReference type="AlphaFoldDB" id="A0A1M2UV97"/>
<evidence type="ECO:0000259" key="1">
    <source>
        <dbReference type="SMART" id="SM00421"/>
    </source>
</evidence>
<dbReference type="SUPFAM" id="SSF46894">
    <property type="entry name" value="C-terminal effector domain of the bipartite response regulators"/>
    <property type="match status" value="1"/>
</dbReference>
<organism evidence="2 3">
    <name type="scientific">Marinobacter nauticus</name>
    <name type="common">Marinobacter hydrocarbonoclasticus</name>
    <name type="synonym">Marinobacter aquaeolei</name>
    <dbReference type="NCBI Taxonomy" id="2743"/>
    <lineage>
        <taxon>Bacteria</taxon>
        <taxon>Pseudomonadati</taxon>
        <taxon>Pseudomonadota</taxon>
        <taxon>Gammaproteobacteria</taxon>
        <taxon>Pseudomonadales</taxon>
        <taxon>Marinobacteraceae</taxon>
        <taxon>Marinobacter</taxon>
    </lineage>
</organism>
<evidence type="ECO:0000313" key="2">
    <source>
        <dbReference type="EMBL" id="OJS99271.1"/>
    </source>
</evidence>
<dbReference type="Proteomes" id="UP000183986">
    <property type="component" value="Unassembled WGS sequence"/>
</dbReference>
<dbReference type="RefSeq" id="WP_072676317.1">
    <property type="nucleotide sequence ID" value="NZ_MPKY01000001.1"/>
</dbReference>
<keyword evidence="3" id="KW-1185">Reference proteome</keyword>
<feature type="domain" description="HTH luxR-type" evidence="1">
    <location>
        <begin position="304"/>
        <end position="361"/>
    </location>
</feature>
<protein>
    <recommendedName>
        <fullName evidence="1">HTH luxR-type domain-containing protein</fullName>
    </recommendedName>
</protein>
<dbReference type="InterPro" id="IPR000792">
    <property type="entry name" value="Tscrpt_reg_LuxR_C"/>
</dbReference>
<dbReference type="OrthoDB" id="5497412at2"/>
<evidence type="ECO:0000313" key="3">
    <source>
        <dbReference type="Proteomes" id="UP000183986"/>
    </source>
</evidence>
<dbReference type="Gene3D" id="1.10.10.10">
    <property type="entry name" value="Winged helix-like DNA-binding domain superfamily/Winged helix DNA-binding domain"/>
    <property type="match status" value="1"/>
</dbReference>
<dbReference type="InterPro" id="IPR016032">
    <property type="entry name" value="Sig_transdc_resp-reg_C-effctor"/>
</dbReference>
<dbReference type="EMBL" id="MPKY01000001">
    <property type="protein sequence ID" value="OJS99271.1"/>
    <property type="molecule type" value="Genomic_DNA"/>
</dbReference>
<name>A0A1M2UV97_MARNT</name>